<dbReference type="AlphaFoldDB" id="A0A292PTF2"/>
<keyword evidence="13" id="KW-1185">Reference proteome</keyword>
<keyword evidence="4" id="KW-0813">Transport</keyword>
<dbReference type="GO" id="GO:0000139">
    <property type="term" value="C:Golgi membrane"/>
    <property type="evidence" value="ECO:0007669"/>
    <property type="project" value="UniProtKB-SubCell"/>
</dbReference>
<evidence type="ECO:0000313" key="13">
    <source>
        <dbReference type="Proteomes" id="UP001412239"/>
    </source>
</evidence>
<keyword evidence="7" id="KW-0472">Membrane</keyword>
<comment type="subcellular location">
    <subcellularLocation>
        <location evidence="1">Golgi apparatus membrane</location>
        <topology evidence="1">Peripheral membrane protein</topology>
    </subcellularLocation>
</comment>
<sequence>MSKFYFDSPAHGGGGGDGEDDDDDNDPSTLPFPAPLSRSAFSNLEAPFNPTEFLASLGNRHQTLEDLRGELRARSRDLERELVELVNRDYADFVGLGGSLLGGDGRVVDLRMGLLGFRREVAAIMGAVEGVRRDVEAQVRRRRSVRSERTLARNLLTLSYRLDELSTLLLIHPTTTTAATSTTLIPIPDFDQEGPSTGHSSTPSIPRLSRILLGYLFVTRNLLPRLPQQHPFVKIQIPRIEVVRRTLLLDLDSALREARSGKDSEKVLVLLGFYADLGAEAEGVRALKEGGKMGK</sequence>
<organism evidence="12 13">
    <name type="scientific">Tuber aestivum</name>
    <name type="common">summer truffle</name>
    <dbReference type="NCBI Taxonomy" id="59557"/>
    <lineage>
        <taxon>Eukaryota</taxon>
        <taxon>Fungi</taxon>
        <taxon>Dikarya</taxon>
        <taxon>Ascomycota</taxon>
        <taxon>Pezizomycotina</taxon>
        <taxon>Pezizomycetes</taxon>
        <taxon>Pezizales</taxon>
        <taxon>Tuberaceae</taxon>
        <taxon>Tuber</taxon>
    </lineage>
</organism>
<evidence type="ECO:0000256" key="2">
    <source>
        <dbReference type="ARBA" id="ARBA00007603"/>
    </source>
</evidence>
<dbReference type="GO" id="GO:0015031">
    <property type="term" value="P:protein transport"/>
    <property type="evidence" value="ECO:0007669"/>
    <property type="project" value="UniProtKB-KW"/>
</dbReference>
<evidence type="ECO:0000256" key="6">
    <source>
        <dbReference type="ARBA" id="ARBA00023034"/>
    </source>
</evidence>
<evidence type="ECO:0000256" key="7">
    <source>
        <dbReference type="ARBA" id="ARBA00023136"/>
    </source>
</evidence>
<dbReference type="GO" id="GO:0017119">
    <property type="term" value="C:Golgi transport complex"/>
    <property type="evidence" value="ECO:0007669"/>
    <property type="project" value="TreeGrafter"/>
</dbReference>
<accession>A0A292PTF2</accession>
<feature type="compositionally biased region" description="Acidic residues" evidence="10">
    <location>
        <begin position="17"/>
        <end position="26"/>
    </location>
</feature>
<evidence type="ECO:0000256" key="8">
    <source>
        <dbReference type="ARBA" id="ARBA00031344"/>
    </source>
</evidence>
<dbReference type="Pfam" id="PF06148">
    <property type="entry name" value="COG2_N"/>
    <property type="match status" value="1"/>
</dbReference>
<protein>
    <recommendedName>
        <fullName evidence="3">Conserved oligomeric Golgi complex subunit 2</fullName>
    </recommendedName>
    <alternativeName>
        <fullName evidence="8">Component of oligomeric Golgi complex 2</fullName>
    </alternativeName>
</protein>
<dbReference type="InterPro" id="IPR009316">
    <property type="entry name" value="COG2"/>
</dbReference>
<evidence type="ECO:0000259" key="11">
    <source>
        <dbReference type="Pfam" id="PF06148"/>
    </source>
</evidence>
<dbReference type="Proteomes" id="UP001412239">
    <property type="component" value="Unassembled WGS sequence"/>
</dbReference>
<evidence type="ECO:0000256" key="1">
    <source>
        <dbReference type="ARBA" id="ARBA00004395"/>
    </source>
</evidence>
<evidence type="ECO:0000256" key="9">
    <source>
        <dbReference type="SAM" id="Coils"/>
    </source>
</evidence>
<evidence type="ECO:0000256" key="3">
    <source>
        <dbReference type="ARBA" id="ARBA00020977"/>
    </source>
</evidence>
<feature type="domain" description="Conserved oligomeric Golgi complex subunit 2 N-terminal" evidence="11">
    <location>
        <begin position="46"/>
        <end position="110"/>
    </location>
</feature>
<evidence type="ECO:0000256" key="5">
    <source>
        <dbReference type="ARBA" id="ARBA00022927"/>
    </source>
</evidence>
<dbReference type="PANTHER" id="PTHR12961">
    <property type="entry name" value="CONSERVED OLIGOMERIC GOLGI COMPLEX COMPONENT 2"/>
    <property type="match status" value="1"/>
</dbReference>
<keyword evidence="6" id="KW-0333">Golgi apparatus</keyword>
<evidence type="ECO:0000256" key="10">
    <source>
        <dbReference type="SAM" id="MobiDB-lite"/>
    </source>
</evidence>
<feature type="region of interest" description="Disordered" evidence="10">
    <location>
        <begin position="1"/>
        <end position="36"/>
    </location>
</feature>
<dbReference type="GO" id="GO:0007030">
    <property type="term" value="P:Golgi organization"/>
    <property type="evidence" value="ECO:0007669"/>
    <property type="project" value="InterPro"/>
</dbReference>
<dbReference type="GO" id="GO:0006891">
    <property type="term" value="P:intra-Golgi vesicle-mediated transport"/>
    <property type="evidence" value="ECO:0007669"/>
    <property type="project" value="TreeGrafter"/>
</dbReference>
<reference evidence="12" key="1">
    <citation type="submission" date="2015-10" db="EMBL/GenBank/DDBJ databases">
        <authorList>
            <person name="Regsiter A."/>
            <person name="william w."/>
        </authorList>
    </citation>
    <scope>NUCLEOTIDE SEQUENCE</scope>
    <source>
        <strain evidence="12">Montdore</strain>
    </source>
</reference>
<name>A0A292PTF2_9PEZI</name>
<keyword evidence="5" id="KW-0653">Protein transport</keyword>
<keyword evidence="9" id="KW-0175">Coiled coil</keyword>
<feature type="coiled-coil region" evidence="9">
    <location>
        <begin position="61"/>
        <end position="88"/>
    </location>
</feature>
<proteinExistence type="inferred from homology"/>
<evidence type="ECO:0000313" key="12">
    <source>
        <dbReference type="EMBL" id="CUS09753.1"/>
    </source>
</evidence>
<gene>
    <name evidence="12" type="ORF">GSTUAT00006183001</name>
</gene>
<dbReference type="EMBL" id="LN891071">
    <property type="protein sequence ID" value="CUS09753.1"/>
    <property type="molecule type" value="Genomic_DNA"/>
</dbReference>
<dbReference type="InterPro" id="IPR024602">
    <property type="entry name" value="COG_su2_N"/>
</dbReference>
<comment type="similarity">
    <text evidence="2">Belongs to the COG2 family.</text>
</comment>
<evidence type="ECO:0000256" key="4">
    <source>
        <dbReference type="ARBA" id="ARBA00022448"/>
    </source>
</evidence>
<dbReference type="PANTHER" id="PTHR12961:SF0">
    <property type="entry name" value="CONSERVED OLIGOMERIC GOLGI COMPLEX SUBUNIT 2"/>
    <property type="match status" value="1"/>
</dbReference>